<feature type="compositionally biased region" description="Polar residues" evidence="1">
    <location>
        <begin position="70"/>
        <end position="83"/>
    </location>
</feature>
<evidence type="ECO:0000256" key="1">
    <source>
        <dbReference type="SAM" id="MobiDB-lite"/>
    </source>
</evidence>
<reference evidence="2 3" key="1">
    <citation type="submission" date="2016-03" db="EMBL/GenBank/DDBJ databases">
        <title>Trachymyrmex septentrionalis WGS genome.</title>
        <authorList>
            <person name="Nygaard S."/>
            <person name="Hu H."/>
            <person name="Boomsma J."/>
            <person name="Zhang G."/>
        </authorList>
    </citation>
    <scope>NUCLEOTIDE SEQUENCE [LARGE SCALE GENOMIC DNA]</scope>
    <source>
        <strain evidence="2">Tsep2-gDNA-1</strain>
        <tissue evidence="2">Whole body</tissue>
    </source>
</reference>
<evidence type="ECO:0000313" key="2">
    <source>
        <dbReference type="EMBL" id="KYN38735.1"/>
    </source>
</evidence>
<gene>
    <name evidence="2" type="ORF">ALC56_06734</name>
</gene>
<accession>A0A195FDJ8</accession>
<protein>
    <submittedName>
        <fullName evidence="2">Uncharacterized protein</fullName>
    </submittedName>
</protein>
<feature type="region of interest" description="Disordered" evidence="1">
    <location>
        <begin position="68"/>
        <end position="102"/>
    </location>
</feature>
<dbReference type="AlphaFoldDB" id="A0A195FDJ8"/>
<sequence>MVRRWVHRKRMEGERAEVVERGLPSCDLETAAVAMSKINAIFWNPFKKQNSAFWHSFARQSSDMAHRSTDYTAQNSSRASTSCQKKHHPDHPGTAPPTNNDIPRSGYLSGFDKFATNYGLESWSCRLMFYRWTYTRPEIYPRILSGTTMPNAYNEVAKYCETKARLTFVSLEMTFLSRHYNVAKRHATFSERKSRLTSVYFSEYEFSSFYCGAIFFTYCIQRSNTFTADLRVSVTGAALRDNSIKVMPDMAKGER</sequence>
<keyword evidence="3" id="KW-1185">Reference proteome</keyword>
<proteinExistence type="predicted"/>
<evidence type="ECO:0000313" key="3">
    <source>
        <dbReference type="Proteomes" id="UP000078541"/>
    </source>
</evidence>
<organism evidence="2 3">
    <name type="scientific">Trachymyrmex septentrionalis</name>
    <dbReference type="NCBI Taxonomy" id="34720"/>
    <lineage>
        <taxon>Eukaryota</taxon>
        <taxon>Metazoa</taxon>
        <taxon>Ecdysozoa</taxon>
        <taxon>Arthropoda</taxon>
        <taxon>Hexapoda</taxon>
        <taxon>Insecta</taxon>
        <taxon>Pterygota</taxon>
        <taxon>Neoptera</taxon>
        <taxon>Endopterygota</taxon>
        <taxon>Hymenoptera</taxon>
        <taxon>Apocrita</taxon>
        <taxon>Aculeata</taxon>
        <taxon>Formicoidea</taxon>
        <taxon>Formicidae</taxon>
        <taxon>Myrmicinae</taxon>
        <taxon>Trachymyrmex</taxon>
    </lineage>
</organism>
<dbReference type="Proteomes" id="UP000078541">
    <property type="component" value="Unassembled WGS sequence"/>
</dbReference>
<name>A0A195FDJ8_9HYME</name>
<dbReference type="EMBL" id="KQ981636">
    <property type="protein sequence ID" value="KYN38735.1"/>
    <property type="molecule type" value="Genomic_DNA"/>
</dbReference>